<evidence type="ECO:0000313" key="4">
    <source>
        <dbReference type="Proteomes" id="UP001146793"/>
    </source>
</evidence>
<evidence type="ECO:0000256" key="2">
    <source>
        <dbReference type="SAM" id="MobiDB-lite"/>
    </source>
</evidence>
<organism evidence="3 4">
    <name type="scientific">Anaeramoeba flamelloides</name>
    <dbReference type="NCBI Taxonomy" id="1746091"/>
    <lineage>
        <taxon>Eukaryota</taxon>
        <taxon>Metamonada</taxon>
        <taxon>Anaeramoebidae</taxon>
        <taxon>Anaeramoeba</taxon>
    </lineage>
</organism>
<dbReference type="AlphaFoldDB" id="A0AAV7YFF6"/>
<proteinExistence type="predicted"/>
<keyword evidence="1" id="KW-0175">Coiled coil</keyword>
<name>A0AAV7YFF6_9EUKA</name>
<feature type="compositionally biased region" description="Polar residues" evidence="2">
    <location>
        <begin position="1"/>
        <end position="14"/>
    </location>
</feature>
<comment type="caution">
    <text evidence="3">The sequence shown here is derived from an EMBL/GenBank/DDBJ whole genome shotgun (WGS) entry which is preliminary data.</text>
</comment>
<sequence length="231" mass="27691">MTSTTPLQPNCSNNKSRKRSYFNPNAKNGANSPNDKQDFFLKKRFLNTQKSNQKKDRMAPYHILQDKIQEFTSFNSNKRKQIENWLLKRKKQNDTLFHQKLIKQIETLLVEKFQLEKEYQKLKSCLVQKIQKQHTHRKHNHGSLNIQNSKYENIKETNENKEEAKKDIIQEVEEFGPQQNKSRNKMKIIFNEIERSSHKFEELLNKKIFKANTQKQNNFKILKRKNAKSIN</sequence>
<evidence type="ECO:0000256" key="1">
    <source>
        <dbReference type="SAM" id="Coils"/>
    </source>
</evidence>
<accession>A0AAV7YFF6</accession>
<feature type="region of interest" description="Disordered" evidence="2">
    <location>
        <begin position="1"/>
        <end position="36"/>
    </location>
</feature>
<protein>
    <submittedName>
        <fullName evidence="3">Uncharacterized protein</fullName>
    </submittedName>
</protein>
<dbReference type="EMBL" id="JANTQA010000060">
    <property type="protein sequence ID" value="KAJ3427656.1"/>
    <property type="molecule type" value="Genomic_DNA"/>
</dbReference>
<gene>
    <name evidence="3" type="ORF">M0812_25284</name>
</gene>
<feature type="compositionally biased region" description="Polar residues" evidence="2">
    <location>
        <begin position="22"/>
        <end position="34"/>
    </location>
</feature>
<evidence type="ECO:0000313" key="3">
    <source>
        <dbReference type="EMBL" id="KAJ3427656.1"/>
    </source>
</evidence>
<reference evidence="3" key="1">
    <citation type="submission" date="2022-08" db="EMBL/GenBank/DDBJ databases">
        <title>Novel sulphate-reducing endosymbionts in the free-living metamonad Anaeramoeba.</title>
        <authorList>
            <person name="Jerlstrom-Hultqvist J."/>
            <person name="Cepicka I."/>
            <person name="Gallot-Lavallee L."/>
            <person name="Salas-Leiva D."/>
            <person name="Curtis B.A."/>
            <person name="Zahonova K."/>
            <person name="Pipaliya S."/>
            <person name="Dacks J."/>
            <person name="Roger A.J."/>
        </authorList>
    </citation>
    <scope>NUCLEOTIDE SEQUENCE</scope>
    <source>
        <strain evidence="3">Busselton2</strain>
    </source>
</reference>
<dbReference type="Proteomes" id="UP001146793">
    <property type="component" value="Unassembled WGS sequence"/>
</dbReference>
<feature type="coiled-coil region" evidence="1">
    <location>
        <begin position="144"/>
        <end position="174"/>
    </location>
</feature>